<keyword evidence="1" id="KW-1133">Transmembrane helix</keyword>
<keyword evidence="3" id="KW-1185">Reference proteome</keyword>
<feature type="transmembrane region" description="Helical" evidence="1">
    <location>
        <begin position="14"/>
        <end position="34"/>
    </location>
</feature>
<dbReference type="Proteomes" id="UP000196027">
    <property type="component" value="Chromosome"/>
</dbReference>
<organism evidence="2 3">
    <name type="scientific">Oleiphilus messinensis</name>
    <dbReference type="NCBI Taxonomy" id="141451"/>
    <lineage>
        <taxon>Bacteria</taxon>
        <taxon>Pseudomonadati</taxon>
        <taxon>Pseudomonadota</taxon>
        <taxon>Gammaproteobacteria</taxon>
        <taxon>Oceanospirillales</taxon>
        <taxon>Oleiphilaceae</taxon>
        <taxon>Oleiphilus</taxon>
    </lineage>
</organism>
<dbReference type="AlphaFoldDB" id="A0A1Y0I828"/>
<keyword evidence="1" id="KW-0812">Transmembrane</keyword>
<name>A0A1Y0I828_9GAMM</name>
<gene>
    <name evidence="2" type="ORF">OLMES_1519</name>
</gene>
<sequence>MWVQNNNQEWRSRIIRIFVIAVMVWVVGLTVQLFDTRDVREVEAVNGLVLSVEEEPYELHTKGGVVTRSRWVAMVRMDDGRELRRIFDDTLVKGHPPVIDELIAFKKATFEQGSVGYVLDHEKWSERFLNGPVFSRDR</sequence>
<dbReference type="RefSeq" id="WP_087460679.1">
    <property type="nucleotide sequence ID" value="NZ_CP021425.1"/>
</dbReference>
<accession>A0A1Y0I828</accession>
<reference evidence="2 3" key="1">
    <citation type="submission" date="2017-05" db="EMBL/GenBank/DDBJ databases">
        <title>Genomic insights into alkan degradation activity of Oleiphilus messinensis.</title>
        <authorList>
            <person name="Kozyavkin S.A."/>
            <person name="Slesarev A.I."/>
            <person name="Golyshin P.N."/>
            <person name="Korzhenkov A."/>
            <person name="Golyshina O.N."/>
            <person name="Toshchakov S.V."/>
        </authorList>
    </citation>
    <scope>NUCLEOTIDE SEQUENCE [LARGE SCALE GENOMIC DNA]</scope>
    <source>
        <strain evidence="2 3">ME102</strain>
    </source>
</reference>
<proteinExistence type="predicted"/>
<evidence type="ECO:0000313" key="3">
    <source>
        <dbReference type="Proteomes" id="UP000196027"/>
    </source>
</evidence>
<evidence type="ECO:0000256" key="1">
    <source>
        <dbReference type="SAM" id="Phobius"/>
    </source>
</evidence>
<dbReference type="EMBL" id="CP021425">
    <property type="protein sequence ID" value="ARU55594.1"/>
    <property type="molecule type" value="Genomic_DNA"/>
</dbReference>
<evidence type="ECO:0000313" key="2">
    <source>
        <dbReference type="EMBL" id="ARU55594.1"/>
    </source>
</evidence>
<dbReference type="KEGG" id="ome:OLMES_1519"/>
<protein>
    <submittedName>
        <fullName evidence="2">Uncharacterized protein</fullName>
    </submittedName>
</protein>
<keyword evidence="1" id="KW-0472">Membrane</keyword>